<feature type="transmembrane region" description="Helical" evidence="1">
    <location>
        <begin position="45"/>
        <end position="66"/>
    </location>
</feature>
<evidence type="ECO:0000313" key="3">
    <source>
        <dbReference type="Proteomes" id="UP001168528"/>
    </source>
</evidence>
<feature type="transmembrane region" description="Helical" evidence="1">
    <location>
        <begin position="87"/>
        <end position="106"/>
    </location>
</feature>
<name>A0ABT8RH34_9BACT</name>
<comment type="caution">
    <text evidence="2">The sequence shown here is derived from an EMBL/GenBank/DDBJ whole genome shotgun (WGS) entry which is preliminary data.</text>
</comment>
<evidence type="ECO:0000256" key="1">
    <source>
        <dbReference type="SAM" id="Phobius"/>
    </source>
</evidence>
<protein>
    <recommendedName>
        <fullName evidence="4">DUF4870 domain-containing protein</fullName>
    </recommendedName>
</protein>
<sequence>MNKFETAGARTSLLIGLPFGLTAVIVGFLFPAAVTGEGLFTMGYILVNGYATIGLLISFVIMLWVAGKQLGKDIENHKGTFNTTLKFSFVINLTIWSVFILVHLLTNRTIDTFFGFLLPMGLGFISIILTPFTIGLLIYKVTLRRIGGFRVTDV</sequence>
<proteinExistence type="predicted"/>
<keyword evidence="1" id="KW-1133">Transmembrane helix</keyword>
<feature type="transmembrane region" description="Helical" evidence="1">
    <location>
        <begin position="12"/>
        <end position="33"/>
    </location>
</feature>
<evidence type="ECO:0008006" key="4">
    <source>
        <dbReference type="Google" id="ProtNLM"/>
    </source>
</evidence>
<dbReference type="EMBL" id="JAUKPO010000058">
    <property type="protein sequence ID" value="MDO1451415.1"/>
    <property type="molecule type" value="Genomic_DNA"/>
</dbReference>
<feature type="transmembrane region" description="Helical" evidence="1">
    <location>
        <begin position="112"/>
        <end position="139"/>
    </location>
</feature>
<keyword evidence="1" id="KW-0472">Membrane</keyword>
<evidence type="ECO:0000313" key="2">
    <source>
        <dbReference type="EMBL" id="MDO1451415.1"/>
    </source>
</evidence>
<reference evidence="2" key="1">
    <citation type="submission" date="2023-07" db="EMBL/GenBank/DDBJ databases">
        <title>The genome sequence of Rhodocytophaga aerolata KACC 12507.</title>
        <authorList>
            <person name="Zhang X."/>
        </authorList>
    </citation>
    <scope>NUCLEOTIDE SEQUENCE</scope>
    <source>
        <strain evidence="2">KACC 12507</strain>
    </source>
</reference>
<keyword evidence="1" id="KW-0812">Transmembrane</keyword>
<gene>
    <name evidence="2" type="ORF">Q0590_34390</name>
</gene>
<accession>A0ABT8RH34</accession>
<organism evidence="2 3">
    <name type="scientific">Rhodocytophaga aerolata</name>
    <dbReference type="NCBI Taxonomy" id="455078"/>
    <lineage>
        <taxon>Bacteria</taxon>
        <taxon>Pseudomonadati</taxon>
        <taxon>Bacteroidota</taxon>
        <taxon>Cytophagia</taxon>
        <taxon>Cytophagales</taxon>
        <taxon>Rhodocytophagaceae</taxon>
        <taxon>Rhodocytophaga</taxon>
    </lineage>
</organism>
<keyword evidence="3" id="KW-1185">Reference proteome</keyword>
<dbReference type="Proteomes" id="UP001168528">
    <property type="component" value="Unassembled WGS sequence"/>
</dbReference>
<dbReference type="RefSeq" id="WP_302042213.1">
    <property type="nucleotide sequence ID" value="NZ_JAUKPO010000058.1"/>
</dbReference>